<feature type="compositionally biased region" description="Basic and acidic residues" evidence="1">
    <location>
        <begin position="100"/>
        <end position="110"/>
    </location>
</feature>
<accession>A0A834SWB4</accession>
<evidence type="ECO:0000313" key="2">
    <source>
        <dbReference type="EMBL" id="KAF7811435.1"/>
    </source>
</evidence>
<feature type="region of interest" description="Disordered" evidence="1">
    <location>
        <begin position="96"/>
        <end position="163"/>
    </location>
</feature>
<evidence type="ECO:0000256" key="1">
    <source>
        <dbReference type="SAM" id="MobiDB-lite"/>
    </source>
</evidence>
<feature type="region of interest" description="Disordered" evidence="1">
    <location>
        <begin position="401"/>
        <end position="423"/>
    </location>
</feature>
<feature type="region of interest" description="Disordered" evidence="1">
    <location>
        <begin position="457"/>
        <end position="486"/>
    </location>
</feature>
<feature type="region of interest" description="Disordered" evidence="1">
    <location>
        <begin position="38"/>
        <end position="73"/>
    </location>
</feature>
<feature type="region of interest" description="Disordered" evidence="1">
    <location>
        <begin position="983"/>
        <end position="1025"/>
    </location>
</feature>
<organism evidence="2 3">
    <name type="scientific">Senna tora</name>
    <dbReference type="NCBI Taxonomy" id="362788"/>
    <lineage>
        <taxon>Eukaryota</taxon>
        <taxon>Viridiplantae</taxon>
        <taxon>Streptophyta</taxon>
        <taxon>Embryophyta</taxon>
        <taxon>Tracheophyta</taxon>
        <taxon>Spermatophyta</taxon>
        <taxon>Magnoliopsida</taxon>
        <taxon>eudicotyledons</taxon>
        <taxon>Gunneridae</taxon>
        <taxon>Pentapetalae</taxon>
        <taxon>rosids</taxon>
        <taxon>fabids</taxon>
        <taxon>Fabales</taxon>
        <taxon>Fabaceae</taxon>
        <taxon>Caesalpinioideae</taxon>
        <taxon>Cassia clade</taxon>
        <taxon>Senna</taxon>
    </lineage>
</organism>
<name>A0A834SWB4_9FABA</name>
<reference evidence="2" key="1">
    <citation type="submission" date="2020-09" db="EMBL/GenBank/DDBJ databases">
        <title>Genome-Enabled Discovery of Anthraquinone Biosynthesis in Senna tora.</title>
        <authorList>
            <person name="Kang S.-H."/>
            <person name="Pandey R.P."/>
            <person name="Lee C.-M."/>
            <person name="Sim J.-S."/>
            <person name="Jeong J.-T."/>
            <person name="Choi B.-S."/>
            <person name="Jung M."/>
            <person name="Ginzburg D."/>
            <person name="Zhao K."/>
            <person name="Won S.Y."/>
            <person name="Oh T.-J."/>
            <person name="Yu Y."/>
            <person name="Kim N.-H."/>
            <person name="Lee O.R."/>
            <person name="Lee T.-H."/>
            <person name="Bashyal P."/>
            <person name="Kim T.-S."/>
            <person name="Lee W.-H."/>
            <person name="Kawkins C."/>
            <person name="Kim C.-K."/>
            <person name="Kim J.S."/>
            <person name="Ahn B.O."/>
            <person name="Rhee S.Y."/>
            <person name="Sohng J.K."/>
        </authorList>
    </citation>
    <scope>NUCLEOTIDE SEQUENCE</scope>
    <source>
        <tissue evidence="2">Leaf</tissue>
    </source>
</reference>
<gene>
    <name evidence="2" type="ORF">G2W53_032411</name>
</gene>
<proteinExistence type="predicted"/>
<feature type="compositionally biased region" description="Low complexity" evidence="1">
    <location>
        <begin position="38"/>
        <end position="49"/>
    </location>
</feature>
<comment type="caution">
    <text evidence="2">The sequence shown here is derived from an EMBL/GenBank/DDBJ whole genome shotgun (WGS) entry which is preliminary data.</text>
</comment>
<feature type="compositionally biased region" description="Basic and acidic residues" evidence="1">
    <location>
        <begin position="1109"/>
        <end position="1122"/>
    </location>
</feature>
<feature type="compositionally biased region" description="Polar residues" evidence="1">
    <location>
        <begin position="60"/>
        <end position="72"/>
    </location>
</feature>
<sequence length="1337" mass="149043">MPVSGHEETGVKSFAEQFSGLVADVPIKKRRFPLIHPSSTLSEESSSLTEETELLRKEQSTSQGHTVSNSSVAGAPIKKRRFPFIQAFPSPLKESCSLPEKNDASHKELSSDSLGSTLSTSSSVLFDTNRNPAFEERKASSDVTDATMVQRTSNYPRPKLEEPGLATHMSTMDFGSKERLISNGSYEEKLGSQMVKENLELLLAAKESLALNIGADLSKKNVGEKCKQKSPAASESANLSLGLKQHLFPAVGSLDIDEAFRQTEKKESVSLKLSLSEEGSSKIFNGDTQTNRANWDLNTTMDAWEESGNHATSGMGPIDSASLKLTLAESQNKASIIPPKPYIQQYRCVDTRNQCLTSFLQKYSGKPSRLSVEQNSDFAVPTVSLSKVAACAGDMNMTSVRGVKSEPLNENPKQDLKEAPCPMGSLDSFPIKHELVENSNNESFKFSNGSNMKLFDPKVIKSEPVRENNDERPKTTESESDQMDEGLPQGLDHCSAKEKPVILETIVSAEAACPPVKAICSAELSTSRSIVSHPENHASTEDACDDVKASQGACPSDDQFPLETVAIDMPINATESSGPGIKDSVKTSEENADDPEGRLKLMNEPQSDPRGSDEGCVSDGEKITLSADMLEEDSYCLDYESDGAYVDMDIEQYDEEDDYEDGEVREPLEHSVLEDSTCEVREVERFAFSNHDSNQIEEGVVSGDCPTSSNVEENDNRTVTHSEITCGKDGVDTESNQKSDNITDKIVYKQESLEAENSIVGSQMKSLDLSERKNALKASEAELLSDQGTNESHSVDVAQCVEVVKNLDMVRKTDLDLPKMEVFANSDDGTKDFSNGSNQGRIVNLSQAAGSSSPTKSRPLSSRGLISHAGRDVLSDPFDHEKLHGGRDEVYIDGPHKFSRERHQDMSPRHTRFNFVRGRGRFNSRLDTHRGEWEPNREFGGEFYNRPSQFRGPRHKFASEVHNADLEYNVSPDSSYVGFSQVNRKPLNDEGPVGHHITSRRRSPGGRENMQMGHRIPRTMSPSRCVEDDGSDFVGMRHGDKFMRGFPEDPMFPRPQPFERLRGRFTRGSRNFSFQRRGPPQFHSKSPIRSRSRTPPGPWAPPRRRSPRRSPDGFDGHPEFAHRRSPSYRVDRMRSPVFPGERVVRRHVSPSFMPRPNNIRDIDTGRNQGHPRSVISNRNPSGRIVPRNRRFDGIDPQDRADNDEYFGGPMNSDHLLELTDEGNGDERRRFGDRRGRPVRPFRHPYNGGGGGGSGESFHLDAEDGPRQYRFCADDSDFHERGNMRERNFDRHIKSRPANMHTGRTRNIDVEEANYRNNGQGWSDDGFDDISRVKRKRF</sequence>
<dbReference type="EMBL" id="JAAIUW010000010">
    <property type="protein sequence ID" value="KAF7811435.1"/>
    <property type="molecule type" value="Genomic_DNA"/>
</dbReference>
<feature type="compositionally biased region" description="Polar residues" evidence="1">
    <location>
        <begin position="141"/>
        <end position="155"/>
    </location>
</feature>
<feature type="region of interest" description="Disordered" evidence="1">
    <location>
        <begin position="1296"/>
        <end position="1337"/>
    </location>
</feature>
<keyword evidence="3" id="KW-1185">Reference proteome</keyword>
<feature type="compositionally biased region" description="Basic and acidic residues" evidence="1">
    <location>
        <begin position="1189"/>
        <end position="1202"/>
    </location>
</feature>
<evidence type="ECO:0000313" key="3">
    <source>
        <dbReference type="Proteomes" id="UP000634136"/>
    </source>
</evidence>
<feature type="compositionally biased region" description="Basic and acidic residues" evidence="1">
    <location>
        <begin position="1224"/>
        <end position="1235"/>
    </location>
</feature>
<protein>
    <submittedName>
        <fullName evidence="2">Uncharacterized protein</fullName>
    </submittedName>
</protein>
<dbReference type="PANTHER" id="PTHR34536:SF4">
    <property type="entry name" value="BTZ DOMAIN-CONTAINING PROTEIN"/>
    <property type="match status" value="1"/>
</dbReference>
<feature type="compositionally biased region" description="Basic and acidic residues" evidence="1">
    <location>
        <begin position="457"/>
        <end position="477"/>
    </location>
</feature>
<feature type="compositionally biased region" description="Basic and acidic residues" evidence="1">
    <location>
        <begin position="583"/>
        <end position="601"/>
    </location>
</feature>
<feature type="compositionally biased region" description="Low complexity" evidence="1">
    <location>
        <begin position="111"/>
        <end position="125"/>
    </location>
</feature>
<dbReference type="Proteomes" id="UP000634136">
    <property type="component" value="Unassembled WGS sequence"/>
</dbReference>
<feature type="region of interest" description="Disordered" evidence="1">
    <location>
        <begin position="571"/>
        <end position="618"/>
    </location>
</feature>
<dbReference type="PANTHER" id="PTHR34536">
    <property type="entry name" value="DENTIN SIALOPHOSPHOPROTEIN-LIKE PROTEIN"/>
    <property type="match status" value="1"/>
</dbReference>
<dbReference type="OrthoDB" id="758862at2759"/>
<feature type="region of interest" description="Disordered" evidence="1">
    <location>
        <begin position="1150"/>
        <end position="1261"/>
    </location>
</feature>
<feature type="region of interest" description="Disordered" evidence="1">
    <location>
        <begin position="1069"/>
        <end position="1133"/>
    </location>
</feature>